<reference evidence="3 4" key="1">
    <citation type="submission" date="2020-10" db="EMBL/GenBank/DDBJ databases">
        <title>Phylogeny of dyella-like bacteria.</title>
        <authorList>
            <person name="Fu J."/>
        </authorList>
    </citation>
    <scope>NUCLEOTIDE SEQUENCE [LARGE SCALE GENOMIC DNA]</scope>
    <source>
        <strain evidence="3 4">BB4</strain>
    </source>
</reference>
<keyword evidence="2" id="KW-0812">Transmembrane</keyword>
<dbReference type="EMBL" id="JADIKD010000004">
    <property type="protein sequence ID" value="MFK2915759.1"/>
    <property type="molecule type" value="Genomic_DNA"/>
</dbReference>
<keyword evidence="3" id="KW-0547">Nucleotide-binding</keyword>
<keyword evidence="2" id="KW-1133">Transmembrane helix</keyword>
<protein>
    <submittedName>
        <fullName evidence="3">ABC transporter ATP-binding protein</fullName>
    </submittedName>
</protein>
<evidence type="ECO:0000256" key="1">
    <source>
        <dbReference type="SAM" id="MobiDB-lite"/>
    </source>
</evidence>
<feature type="region of interest" description="Disordered" evidence="1">
    <location>
        <begin position="1"/>
        <end position="24"/>
    </location>
</feature>
<evidence type="ECO:0000313" key="3">
    <source>
        <dbReference type="EMBL" id="MFK2915759.1"/>
    </source>
</evidence>
<evidence type="ECO:0000256" key="2">
    <source>
        <dbReference type="SAM" id="Phobius"/>
    </source>
</evidence>
<dbReference type="Proteomes" id="UP001620408">
    <property type="component" value="Unassembled WGS sequence"/>
</dbReference>
<evidence type="ECO:0000313" key="4">
    <source>
        <dbReference type="Proteomes" id="UP001620408"/>
    </source>
</evidence>
<keyword evidence="4" id="KW-1185">Reference proteome</keyword>
<proteinExistence type="predicted"/>
<organism evidence="3 4">
    <name type="scientific">Dyella koreensis</name>
    <dbReference type="NCBI Taxonomy" id="311235"/>
    <lineage>
        <taxon>Bacteria</taxon>
        <taxon>Pseudomonadati</taxon>
        <taxon>Pseudomonadota</taxon>
        <taxon>Gammaproteobacteria</taxon>
        <taxon>Lysobacterales</taxon>
        <taxon>Rhodanobacteraceae</taxon>
        <taxon>Dyella</taxon>
    </lineage>
</organism>
<comment type="caution">
    <text evidence="3">The sequence shown here is derived from an EMBL/GenBank/DDBJ whole genome shotgun (WGS) entry which is preliminary data.</text>
</comment>
<name>A0ABW8JYN6_9GAMM</name>
<feature type="region of interest" description="Disordered" evidence="1">
    <location>
        <begin position="141"/>
        <end position="163"/>
    </location>
</feature>
<dbReference type="RefSeq" id="WP_379987295.1">
    <property type="nucleotide sequence ID" value="NZ_JADIKD010000004.1"/>
</dbReference>
<feature type="transmembrane region" description="Helical" evidence="2">
    <location>
        <begin position="94"/>
        <end position="116"/>
    </location>
</feature>
<accession>A0ABW8JYN6</accession>
<feature type="transmembrane region" description="Helical" evidence="2">
    <location>
        <begin position="60"/>
        <end position="88"/>
    </location>
</feature>
<gene>
    <name evidence="3" type="ORF">ISS97_00675</name>
</gene>
<sequence>MHDPGREEAADAAGETPGQPEAPGVLDDVGRAGRAFKQLFGAQLNLLIAELGLARSAISWMLLAGLAATVAGVGLGLSLMALIGVLLAKWLDSWAWALVVLALLQGVFLYAMILLFRRCMHWLSLPATRGEWRETMRQAMRKAERSETAGADADRPASREDGT</sequence>
<keyword evidence="2" id="KW-0472">Membrane</keyword>
<keyword evidence="3" id="KW-0067">ATP-binding</keyword>
<dbReference type="GO" id="GO:0005524">
    <property type="term" value="F:ATP binding"/>
    <property type="evidence" value="ECO:0007669"/>
    <property type="project" value="UniProtKB-KW"/>
</dbReference>